<gene>
    <name evidence="2" type="ORF">PAC_19914</name>
</gene>
<dbReference type="AlphaFoldDB" id="A0A1L7XY63"/>
<evidence type="ECO:0000313" key="2">
    <source>
        <dbReference type="EMBL" id="CZR70013.1"/>
    </source>
</evidence>
<feature type="region of interest" description="Disordered" evidence="1">
    <location>
        <begin position="310"/>
        <end position="344"/>
    </location>
</feature>
<reference evidence="2 3" key="1">
    <citation type="submission" date="2016-03" db="EMBL/GenBank/DDBJ databases">
        <authorList>
            <person name="Ploux O."/>
        </authorList>
    </citation>
    <scope>NUCLEOTIDE SEQUENCE [LARGE SCALE GENOMIC DNA]</scope>
    <source>
        <strain evidence="2 3">UAMH 11012</strain>
    </source>
</reference>
<keyword evidence="3" id="KW-1185">Reference proteome</keyword>
<evidence type="ECO:0000313" key="3">
    <source>
        <dbReference type="Proteomes" id="UP000184330"/>
    </source>
</evidence>
<accession>A0A1L7XY63</accession>
<sequence>MQDERHASELSQSSFPNMGRIVNYRLAESRPHAVCNCSTRQHQPYNEDRHHLVPPPSGATSYVDGVVIDDGLGPAHVSESSFTNGIVPKAWNDGQVNLVFDSSLLNISSWDGHLIPAGSNLGLSGFRETLPSHPPPQFQDDGFDFIGRSECSPLSSVSYASGTANQVSNGGYTGFLSVDEQDIFGPELLDMRNDYSSFGPSFDLNNFQVSDQFLVDRNQGFGHMMSDNTVPTTGWMAATSFLNPTTVGPFQQGTLPSSMAQDSFNLQYNNTFIPRSSHPNGFGESGSMAAIQVQLPTSINSQNQLSAAANIRPRHGPNGRSRTHLASARRQHHQMTPLSTTRCT</sequence>
<feature type="compositionally biased region" description="Basic residues" evidence="1">
    <location>
        <begin position="312"/>
        <end position="333"/>
    </location>
</feature>
<dbReference type="EMBL" id="FJOG01000089">
    <property type="protein sequence ID" value="CZR70013.1"/>
    <property type="molecule type" value="Genomic_DNA"/>
</dbReference>
<organism evidence="2 3">
    <name type="scientific">Phialocephala subalpina</name>
    <dbReference type="NCBI Taxonomy" id="576137"/>
    <lineage>
        <taxon>Eukaryota</taxon>
        <taxon>Fungi</taxon>
        <taxon>Dikarya</taxon>
        <taxon>Ascomycota</taxon>
        <taxon>Pezizomycotina</taxon>
        <taxon>Leotiomycetes</taxon>
        <taxon>Helotiales</taxon>
        <taxon>Mollisiaceae</taxon>
        <taxon>Phialocephala</taxon>
        <taxon>Phialocephala fortinii species complex</taxon>
    </lineage>
</organism>
<proteinExistence type="predicted"/>
<feature type="compositionally biased region" description="Polar residues" evidence="1">
    <location>
        <begin position="334"/>
        <end position="344"/>
    </location>
</feature>
<protein>
    <submittedName>
        <fullName evidence="2">Uncharacterized protein</fullName>
    </submittedName>
</protein>
<name>A0A1L7XY63_9HELO</name>
<dbReference type="Proteomes" id="UP000184330">
    <property type="component" value="Unassembled WGS sequence"/>
</dbReference>
<evidence type="ECO:0000256" key="1">
    <source>
        <dbReference type="SAM" id="MobiDB-lite"/>
    </source>
</evidence>